<feature type="signal peptide" evidence="2">
    <location>
        <begin position="1"/>
        <end position="21"/>
    </location>
</feature>
<dbReference type="Proteomes" id="UP000823941">
    <property type="component" value="Chromosome 23"/>
</dbReference>
<feature type="compositionally biased region" description="Basic and acidic residues" evidence="1">
    <location>
        <begin position="376"/>
        <end position="386"/>
    </location>
</feature>
<dbReference type="SUPFAM" id="SSF50494">
    <property type="entry name" value="Trypsin-like serine proteases"/>
    <property type="match status" value="1"/>
</dbReference>
<dbReference type="EMBL" id="JAHIBW010000023">
    <property type="protein sequence ID" value="KAG7299284.1"/>
    <property type="molecule type" value="Genomic_DNA"/>
</dbReference>
<feature type="region of interest" description="Disordered" evidence="1">
    <location>
        <begin position="258"/>
        <end position="463"/>
    </location>
</feature>
<keyword evidence="2" id="KW-0732">Signal</keyword>
<sequence length="482" mass="48179">MRRWALLLPALLLAAAGGAGGEAGDEAGDGDSAPFMVVVRGAGGRRCAGSLVSRSTALTAAACARGAGALWASAGGGAGGAGARRRVLRVLGGADLALLELERPFAEAARARTILMAMEAGECGARGAGAVCHAVRLLGGRLRIVDATLAPPADCGAAPSDLERDRVFCLTGPEMCDSDIGTGVVCGGKLCGVLARSLPAPGAGAGAPGARGEGACGRVHWAARVASWRHFVHCAHALRACGRGDCANVCTERRLELDDDSADEPPVELPHHTAPAPSEPDPAPSEQDPAPREPALVPTRAGPAPAGDPDTGEQDTPPAARRANDPAPTPPAPAVTASPASSAAATLATRPRAPPARSPPPPPAPLTPPRPVFDWEPGRADFRAGDYGDNAAQYAVAEEPPPPRPAPRARPPAPRRRQDQRANLTLAAAPDSAAAPAAGAAGAAGGAGAVGNDTRRVAAGSGSSSLTSTSIVLFSFVCVAVK</sequence>
<protein>
    <recommendedName>
        <fullName evidence="3">Peptidase S1 domain-containing protein</fullName>
    </recommendedName>
</protein>
<comment type="caution">
    <text evidence="4">The sequence shown here is derived from an EMBL/GenBank/DDBJ whole genome shotgun (WGS) entry which is preliminary data.</text>
</comment>
<dbReference type="InterPro" id="IPR009003">
    <property type="entry name" value="Peptidase_S1_PA"/>
</dbReference>
<feature type="compositionally biased region" description="Low complexity" evidence="1">
    <location>
        <begin position="427"/>
        <end position="441"/>
    </location>
</feature>
<proteinExistence type="predicted"/>
<feature type="chain" id="PRO_5046221486" description="Peptidase S1 domain-containing protein" evidence="2">
    <location>
        <begin position="22"/>
        <end position="482"/>
    </location>
</feature>
<dbReference type="InterPro" id="IPR043504">
    <property type="entry name" value="Peptidase_S1_PA_chymotrypsin"/>
</dbReference>
<dbReference type="Pfam" id="PF00089">
    <property type="entry name" value="Trypsin"/>
    <property type="match status" value="1"/>
</dbReference>
<gene>
    <name evidence="4" type="ORF">JYU34_017847</name>
</gene>
<feature type="compositionally biased region" description="Pro residues" evidence="1">
    <location>
        <begin position="399"/>
        <end position="412"/>
    </location>
</feature>
<evidence type="ECO:0000256" key="2">
    <source>
        <dbReference type="SAM" id="SignalP"/>
    </source>
</evidence>
<dbReference type="PROSITE" id="PS50240">
    <property type="entry name" value="TRYPSIN_DOM"/>
    <property type="match status" value="1"/>
</dbReference>
<evidence type="ECO:0000313" key="4">
    <source>
        <dbReference type="EMBL" id="KAG7299284.1"/>
    </source>
</evidence>
<feature type="domain" description="Peptidase S1" evidence="3">
    <location>
        <begin position="15"/>
        <end position="228"/>
    </location>
</feature>
<feature type="compositionally biased region" description="Pro residues" evidence="1">
    <location>
        <begin position="352"/>
        <end position="371"/>
    </location>
</feature>
<evidence type="ECO:0000256" key="1">
    <source>
        <dbReference type="SAM" id="MobiDB-lite"/>
    </source>
</evidence>
<dbReference type="Gene3D" id="2.40.10.10">
    <property type="entry name" value="Trypsin-like serine proteases"/>
    <property type="match status" value="2"/>
</dbReference>
<keyword evidence="5" id="KW-1185">Reference proteome</keyword>
<evidence type="ECO:0000313" key="5">
    <source>
        <dbReference type="Proteomes" id="UP000823941"/>
    </source>
</evidence>
<reference evidence="4 5" key="1">
    <citation type="submission" date="2021-06" db="EMBL/GenBank/DDBJ databases">
        <title>A haploid diamondback moth (Plutella xylostella L.) genome assembly resolves 31 chromosomes and identifies a diamide resistance mutation.</title>
        <authorList>
            <person name="Ward C.M."/>
            <person name="Perry K.D."/>
            <person name="Baker G."/>
            <person name="Powis K."/>
            <person name="Heckel D.G."/>
            <person name="Baxter S.W."/>
        </authorList>
    </citation>
    <scope>NUCLEOTIDE SEQUENCE [LARGE SCALE GENOMIC DNA]</scope>
    <source>
        <strain evidence="4 5">LV</strain>
        <tissue evidence="4">Single pupa</tissue>
    </source>
</reference>
<feature type="compositionally biased region" description="Low complexity" evidence="1">
    <location>
        <begin position="334"/>
        <end position="351"/>
    </location>
</feature>
<organism evidence="4 5">
    <name type="scientific">Plutella xylostella</name>
    <name type="common">Diamondback moth</name>
    <name type="synonym">Plutella maculipennis</name>
    <dbReference type="NCBI Taxonomy" id="51655"/>
    <lineage>
        <taxon>Eukaryota</taxon>
        <taxon>Metazoa</taxon>
        <taxon>Ecdysozoa</taxon>
        <taxon>Arthropoda</taxon>
        <taxon>Hexapoda</taxon>
        <taxon>Insecta</taxon>
        <taxon>Pterygota</taxon>
        <taxon>Neoptera</taxon>
        <taxon>Endopterygota</taxon>
        <taxon>Lepidoptera</taxon>
        <taxon>Glossata</taxon>
        <taxon>Ditrysia</taxon>
        <taxon>Yponomeutoidea</taxon>
        <taxon>Plutellidae</taxon>
        <taxon>Plutella</taxon>
    </lineage>
</organism>
<dbReference type="InterPro" id="IPR001254">
    <property type="entry name" value="Trypsin_dom"/>
</dbReference>
<evidence type="ECO:0000259" key="3">
    <source>
        <dbReference type="PROSITE" id="PS50240"/>
    </source>
</evidence>
<dbReference type="SMART" id="SM00020">
    <property type="entry name" value="Tryp_SPc"/>
    <property type="match status" value="1"/>
</dbReference>
<name>A0ABQ7Q3H9_PLUXY</name>
<accession>A0ABQ7Q3H9</accession>